<proteinExistence type="inferred from homology"/>
<dbReference type="SUPFAM" id="SSF49764">
    <property type="entry name" value="HSP20-like chaperones"/>
    <property type="match status" value="1"/>
</dbReference>
<sequence>MPVIIKWNPTDDLFVLNETFSQMLDQVSNIFQQRKTPETSSAWAPIADMYETDNAFILHIELAGIDKETLEILFQEGALMIRGKRPFNAHMQSAKIHRIERMYGLFQRTFWIPAPVEAQTITASYDRGILNIYLPKLTHPDVEQVKIPITFK</sequence>
<dbReference type="PROSITE" id="PS01031">
    <property type="entry name" value="SHSP"/>
    <property type="match status" value="1"/>
</dbReference>
<dbReference type="InterPro" id="IPR002068">
    <property type="entry name" value="A-crystallin/Hsp20_dom"/>
</dbReference>
<feature type="domain" description="SHSP" evidence="3">
    <location>
        <begin position="37"/>
        <end position="152"/>
    </location>
</feature>
<name>A0A081CAU0_VECG1</name>
<evidence type="ECO:0000256" key="1">
    <source>
        <dbReference type="PROSITE-ProRule" id="PRU00285"/>
    </source>
</evidence>
<dbReference type="HOGENOM" id="CLU_046737_9_0_0"/>
<dbReference type="AlphaFoldDB" id="A0A081CAU0"/>
<dbReference type="EMBL" id="DF820482">
    <property type="protein sequence ID" value="GAK61695.1"/>
    <property type="molecule type" value="Genomic_DNA"/>
</dbReference>
<evidence type="ECO:0000313" key="5">
    <source>
        <dbReference type="Proteomes" id="UP000030661"/>
    </source>
</evidence>
<keyword evidence="5" id="KW-1185">Reference proteome</keyword>
<evidence type="ECO:0000313" key="4">
    <source>
        <dbReference type="EMBL" id="GAK61695.1"/>
    </source>
</evidence>
<evidence type="ECO:0000256" key="2">
    <source>
        <dbReference type="RuleBase" id="RU003616"/>
    </source>
</evidence>
<organism evidence="4">
    <name type="scientific">Vecturithrix granuli</name>
    <dbReference type="NCBI Taxonomy" id="1499967"/>
    <lineage>
        <taxon>Bacteria</taxon>
        <taxon>Candidatus Moduliflexota</taxon>
        <taxon>Candidatus Vecturitrichia</taxon>
        <taxon>Candidatus Vecturitrichales</taxon>
        <taxon>Candidatus Vecturitrichaceae</taxon>
        <taxon>Candidatus Vecturithrix</taxon>
    </lineage>
</organism>
<evidence type="ECO:0000259" key="3">
    <source>
        <dbReference type="PROSITE" id="PS01031"/>
    </source>
</evidence>
<dbReference type="Proteomes" id="UP000030661">
    <property type="component" value="Unassembled WGS sequence"/>
</dbReference>
<dbReference type="Gene3D" id="2.60.40.790">
    <property type="match status" value="1"/>
</dbReference>
<dbReference type="STRING" id="1499967.U27_02524"/>
<protein>
    <submittedName>
        <fullName evidence="4">ATP-independent chaperone, alpha-crystallin/Hsp20 family</fullName>
    </submittedName>
</protein>
<dbReference type="InterPro" id="IPR031107">
    <property type="entry name" value="Small_HSP"/>
</dbReference>
<dbReference type="InterPro" id="IPR008978">
    <property type="entry name" value="HSP20-like_chaperone"/>
</dbReference>
<reference evidence="4" key="1">
    <citation type="journal article" date="2015" name="PeerJ">
        <title>First genomic representation of candidate bacterial phylum KSB3 points to enhanced environmental sensing as a trigger of wastewater bulking.</title>
        <authorList>
            <person name="Sekiguchi Y."/>
            <person name="Ohashi A."/>
            <person name="Parks D.H."/>
            <person name="Yamauchi T."/>
            <person name="Tyson G.W."/>
            <person name="Hugenholtz P."/>
        </authorList>
    </citation>
    <scope>NUCLEOTIDE SEQUENCE [LARGE SCALE GENOMIC DNA]</scope>
</reference>
<comment type="similarity">
    <text evidence="1 2">Belongs to the small heat shock protein (HSP20) family.</text>
</comment>
<dbReference type="eggNOG" id="COG0071">
    <property type="taxonomic scope" value="Bacteria"/>
</dbReference>
<gene>
    <name evidence="4" type="ORF">U27_02524</name>
</gene>
<accession>A0A081CAU0</accession>
<dbReference type="Pfam" id="PF00011">
    <property type="entry name" value="HSP20"/>
    <property type="match status" value="1"/>
</dbReference>
<dbReference type="PANTHER" id="PTHR11527">
    <property type="entry name" value="HEAT-SHOCK PROTEIN 20 FAMILY MEMBER"/>
    <property type="match status" value="1"/>
</dbReference>
<dbReference type="CDD" id="cd06464">
    <property type="entry name" value="ACD_sHsps-like"/>
    <property type="match status" value="1"/>
</dbReference>